<dbReference type="Pfam" id="PF21929">
    <property type="entry name" value="GpP_4th"/>
    <property type="match status" value="1"/>
</dbReference>
<dbReference type="AlphaFoldDB" id="A0A445MWJ8"/>
<accession>A0A445MWJ8</accession>
<evidence type="ECO:0000259" key="1">
    <source>
        <dbReference type="Pfam" id="PF21929"/>
    </source>
</evidence>
<name>A0A445MWJ8_9BACT</name>
<protein>
    <submittedName>
        <fullName evidence="2">Mu-like prophage tail protein gpP</fullName>
    </submittedName>
</protein>
<organism evidence="2">
    <name type="scientific">uncultured Desulfobacterium sp</name>
    <dbReference type="NCBI Taxonomy" id="201089"/>
    <lineage>
        <taxon>Bacteria</taxon>
        <taxon>Pseudomonadati</taxon>
        <taxon>Thermodesulfobacteriota</taxon>
        <taxon>Desulfobacteria</taxon>
        <taxon>Desulfobacterales</taxon>
        <taxon>Desulfobacteriaceae</taxon>
        <taxon>Desulfobacterium</taxon>
        <taxon>environmental samples</taxon>
    </lineage>
</organism>
<reference evidence="2" key="1">
    <citation type="submission" date="2018-01" db="EMBL/GenBank/DDBJ databases">
        <authorList>
            <person name="Regsiter A."/>
            <person name="William W."/>
        </authorList>
    </citation>
    <scope>NUCLEOTIDE SEQUENCE</scope>
    <source>
        <strain evidence="2">TRIP AH-1</strain>
    </source>
</reference>
<dbReference type="SUPFAM" id="SSF69279">
    <property type="entry name" value="Phage tail proteins"/>
    <property type="match status" value="1"/>
</dbReference>
<gene>
    <name evidence="2" type="ORF">PITCH_A2000004</name>
</gene>
<dbReference type="InterPro" id="IPR053982">
    <property type="entry name" value="Gp44/GpP-like_C"/>
</dbReference>
<dbReference type="Gene3D" id="2.30.300.10">
    <property type="entry name" value="Baseplate protein-like domain - beta roll fold"/>
    <property type="match status" value="1"/>
</dbReference>
<proteinExistence type="predicted"/>
<feature type="domain" description="Baseplate hub protein gp44/GpP-like C-terminal" evidence="1">
    <location>
        <begin position="2"/>
        <end position="60"/>
    </location>
</feature>
<sequence>MVTVQGWRHKTGLWEPNKLVRVVSRSLNLDGELLIVSATYGLDEGGTITDLDLCDRRAFELIELPEVEDSVWN</sequence>
<evidence type="ECO:0000313" key="2">
    <source>
        <dbReference type="EMBL" id="SPD73835.1"/>
    </source>
</evidence>
<dbReference type="EMBL" id="OJIN01000114">
    <property type="protein sequence ID" value="SPD73835.1"/>
    <property type="molecule type" value="Genomic_DNA"/>
</dbReference>